<keyword evidence="2" id="KW-1185">Reference proteome</keyword>
<name>A0A392UNK4_9FABA</name>
<dbReference type="EMBL" id="LXQA010877700">
    <property type="protein sequence ID" value="MCI75223.1"/>
    <property type="molecule type" value="Genomic_DNA"/>
</dbReference>
<organism evidence="1 2">
    <name type="scientific">Trifolium medium</name>
    <dbReference type="NCBI Taxonomy" id="97028"/>
    <lineage>
        <taxon>Eukaryota</taxon>
        <taxon>Viridiplantae</taxon>
        <taxon>Streptophyta</taxon>
        <taxon>Embryophyta</taxon>
        <taxon>Tracheophyta</taxon>
        <taxon>Spermatophyta</taxon>
        <taxon>Magnoliopsida</taxon>
        <taxon>eudicotyledons</taxon>
        <taxon>Gunneridae</taxon>
        <taxon>Pentapetalae</taxon>
        <taxon>rosids</taxon>
        <taxon>fabids</taxon>
        <taxon>Fabales</taxon>
        <taxon>Fabaceae</taxon>
        <taxon>Papilionoideae</taxon>
        <taxon>50 kb inversion clade</taxon>
        <taxon>NPAAA clade</taxon>
        <taxon>Hologalegina</taxon>
        <taxon>IRL clade</taxon>
        <taxon>Trifolieae</taxon>
        <taxon>Trifolium</taxon>
    </lineage>
</organism>
<protein>
    <submittedName>
        <fullName evidence="1">Uncharacterized protein</fullName>
    </submittedName>
</protein>
<comment type="caution">
    <text evidence="1">The sequence shown here is derived from an EMBL/GenBank/DDBJ whole genome shotgun (WGS) entry which is preliminary data.</text>
</comment>
<feature type="non-terminal residue" evidence="1">
    <location>
        <position position="67"/>
    </location>
</feature>
<evidence type="ECO:0000313" key="2">
    <source>
        <dbReference type="Proteomes" id="UP000265520"/>
    </source>
</evidence>
<proteinExistence type="predicted"/>
<reference evidence="1 2" key="1">
    <citation type="journal article" date="2018" name="Front. Plant Sci.">
        <title>Red Clover (Trifolium pratense) and Zigzag Clover (T. medium) - A Picture of Genomic Similarities and Differences.</title>
        <authorList>
            <person name="Dluhosova J."/>
            <person name="Istvanek J."/>
            <person name="Nedelnik J."/>
            <person name="Repkova J."/>
        </authorList>
    </citation>
    <scope>NUCLEOTIDE SEQUENCE [LARGE SCALE GENOMIC DNA]</scope>
    <source>
        <strain evidence="2">cv. 10/8</strain>
        <tissue evidence="1">Leaf</tissue>
    </source>
</reference>
<dbReference type="Proteomes" id="UP000265520">
    <property type="component" value="Unassembled WGS sequence"/>
</dbReference>
<dbReference type="AlphaFoldDB" id="A0A392UNK4"/>
<sequence>MEAVFWLLDWSSPLSFFLSTGQIANIVGPPIMDAKNDLLPGSLSSSLSSVSFPLMASTLSFGGEPLF</sequence>
<evidence type="ECO:0000313" key="1">
    <source>
        <dbReference type="EMBL" id="MCI75223.1"/>
    </source>
</evidence>
<accession>A0A392UNK4</accession>